<dbReference type="InterPro" id="IPR036806">
    <property type="entry name" value="YozE_SAM-like_sf"/>
</dbReference>
<dbReference type="HAMAP" id="MF_01538">
    <property type="entry name" value="UPF0346"/>
    <property type="match status" value="1"/>
</dbReference>
<dbReference type="Gene3D" id="1.10.150.260">
    <property type="entry name" value="YozE SAM-like"/>
    <property type="match status" value="1"/>
</dbReference>
<dbReference type="AlphaFoldDB" id="A0A2A2IDQ4"/>
<protein>
    <recommendedName>
        <fullName evidence="1">UPF0346 protein CIL05_11300</fullName>
    </recommendedName>
</protein>
<evidence type="ECO:0000256" key="1">
    <source>
        <dbReference type="HAMAP-Rule" id="MF_01538"/>
    </source>
</evidence>
<dbReference type="Proteomes" id="UP000218887">
    <property type="component" value="Unassembled WGS sequence"/>
</dbReference>
<comment type="similarity">
    <text evidence="1">Belongs to the UPF0346 family.</text>
</comment>
<reference evidence="3 4" key="1">
    <citation type="submission" date="2017-08" db="EMBL/GenBank/DDBJ databases">
        <title>Virgibacillus indicus sp. nov. and Virgibacillus profoundi sp. nov, two moderately halophilic bacteria isolated from marine sediment by using the Microfluidic Streak Plate.</title>
        <authorList>
            <person name="Xu B."/>
            <person name="Hu B."/>
            <person name="Wang J."/>
            <person name="Zhu Y."/>
            <person name="Huang L."/>
            <person name="Du W."/>
            <person name="Huang Y."/>
        </authorList>
    </citation>
    <scope>NUCLEOTIDE SEQUENCE [LARGE SCALE GENOMIC DNA]</scope>
    <source>
        <strain evidence="3 4">IO3-P3-H5</strain>
    </source>
</reference>
<dbReference type="EMBL" id="NPOA01000007">
    <property type="protein sequence ID" value="PAV29446.1"/>
    <property type="molecule type" value="Genomic_DNA"/>
</dbReference>
<name>A0A2A2IDQ4_9BACI</name>
<evidence type="ECO:0000259" key="2">
    <source>
        <dbReference type="Pfam" id="PF06855"/>
    </source>
</evidence>
<gene>
    <name evidence="3" type="ORF">CIL05_11300</name>
</gene>
<feature type="domain" description="YozE SAM-like" evidence="2">
    <location>
        <begin position="3"/>
        <end position="68"/>
    </location>
</feature>
<organism evidence="3 4">
    <name type="scientific">Virgibacillus profundi</name>
    <dbReference type="NCBI Taxonomy" id="2024555"/>
    <lineage>
        <taxon>Bacteria</taxon>
        <taxon>Bacillati</taxon>
        <taxon>Bacillota</taxon>
        <taxon>Bacilli</taxon>
        <taxon>Bacillales</taxon>
        <taxon>Bacillaceae</taxon>
        <taxon>Virgibacillus</taxon>
    </lineage>
</organism>
<evidence type="ECO:0000313" key="3">
    <source>
        <dbReference type="EMBL" id="PAV29446.1"/>
    </source>
</evidence>
<accession>A0A2A2IDQ4</accession>
<dbReference type="Pfam" id="PF06855">
    <property type="entry name" value="YozE_SAM_like"/>
    <property type="match status" value="1"/>
</dbReference>
<dbReference type="RefSeq" id="WP_095655649.1">
    <property type="nucleotide sequence ID" value="NZ_NPOA01000007.1"/>
</dbReference>
<dbReference type="OrthoDB" id="2242851at2"/>
<keyword evidence="4" id="KW-1185">Reference proteome</keyword>
<comment type="caution">
    <text evidence="3">The sequence shown here is derived from an EMBL/GenBank/DDBJ whole genome shotgun (WGS) entry which is preliminary data.</text>
</comment>
<proteinExistence type="inferred from homology"/>
<dbReference type="InterPro" id="IPR010673">
    <property type="entry name" value="UPF0346"/>
</dbReference>
<dbReference type="NCBIfam" id="NF010193">
    <property type="entry name" value="PRK13672.1"/>
    <property type="match status" value="1"/>
</dbReference>
<dbReference type="SUPFAM" id="SSF140652">
    <property type="entry name" value="YozE-like"/>
    <property type="match status" value="1"/>
</dbReference>
<dbReference type="InterPro" id="IPR023089">
    <property type="entry name" value="YozE_SAM-like"/>
</dbReference>
<sequence>MRSFYQFLMTFRGKKKPDDKSRLADWAFFDHDFPKHSDDYDEVSNYLEWNSPFANALVVFDELWEVFKLKKD</sequence>
<evidence type="ECO:0000313" key="4">
    <source>
        <dbReference type="Proteomes" id="UP000218887"/>
    </source>
</evidence>
<dbReference type="PIRSF" id="PIRSF037262">
    <property type="entry name" value="UCP037262"/>
    <property type="match status" value="1"/>
</dbReference>